<reference evidence="1" key="1">
    <citation type="journal article" date="2014" name="Int. J. Syst. Evol. Microbiol.">
        <title>Complete genome of a new Firmicutes species belonging to the dominant human colonic microbiota ('Ruminococcus bicirculans') reveals two chromosomes and a selective capacity to utilize plant glucans.</title>
        <authorList>
            <consortium name="NISC Comparative Sequencing Program"/>
            <person name="Wegmann U."/>
            <person name="Louis P."/>
            <person name="Goesmann A."/>
            <person name="Henrissat B."/>
            <person name="Duncan S.H."/>
            <person name="Flint H.J."/>
        </authorList>
    </citation>
    <scope>NUCLEOTIDE SEQUENCE</scope>
    <source>
        <strain evidence="1">CGMCC 1.15931</strain>
    </source>
</reference>
<dbReference type="AlphaFoldDB" id="A0A6I3SXT1"/>
<dbReference type="EMBL" id="BMKG01000018">
    <property type="protein sequence ID" value="GGC14170.1"/>
    <property type="molecule type" value="Genomic_DNA"/>
</dbReference>
<evidence type="ECO:0000313" key="1">
    <source>
        <dbReference type="EMBL" id="GGC14170.1"/>
    </source>
</evidence>
<dbReference type="PANTHER" id="PTHR39337">
    <property type="entry name" value="BLR5642 PROTEIN"/>
    <property type="match status" value="1"/>
</dbReference>
<comment type="caution">
    <text evidence="2">The sequence shown here is derived from an EMBL/GenBank/DDBJ whole genome shotgun (WGS) entry which is preliminary data.</text>
</comment>
<dbReference type="PIRSF" id="PIRSF024492">
    <property type="entry name" value="UCP024492"/>
    <property type="match status" value="1"/>
</dbReference>
<evidence type="ECO:0000313" key="4">
    <source>
        <dbReference type="Proteomes" id="UP000622638"/>
    </source>
</evidence>
<evidence type="ECO:0000313" key="2">
    <source>
        <dbReference type="EMBL" id="MTV54131.1"/>
    </source>
</evidence>
<proteinExistence type="predicted"/>
<dbReference type="Pfam" id="PF04343">
    <property type="entry name" value="DUF488"/>
    <property type="match status" value="1"/>
</dbReference>
<dbReference type="RefSeq" id="WP_155471434.1">
    <property type="nucleotide sequence ID" value="NZ_BMKG01000018.1"/>
</dbReference>
<reference evidence="4" key="2">
    <citation type="journal article" date="2019" name="Int. J. Syst. Evol. Microbiol.">
        <title>The Global Catalogue of Microorganisms (GCM) 10K type strain sequencing project: providing services to taxonomists for standard genome sequencing and annotation.</title>
        <authorList>
            <consortium name="The Broad Institute Genomics Platform"/>
            <consortium name="The Broad Institute Genome Sequencing Center for Infectious Disease"/>
            <person name="Wu L."/>
            <person name="Ma J."/>
        </authorList>
    </citation>
    <scope>NUCLEOTIDE SEQUENCE [LARGE SCALE GENOMIC DNA]</scope>
    <source>
        <strain evidence="4">CGMCC 1.15931</strain>
    </source>
</reference>
<dbReference type="InterPro" id="IPR007438">
    <property type="entry name" value="DUF488"/>
</dbReference>
<reference evidence="2 3" key="3">
    <citation type="submission" date="2019-11" db="EMBL/GenBank/DDBJ databases">
        <title>Type strains purchased from KCTC, JCM and DSMZ.</title>
        <authorList>
            <person name="Lu H."/>
        </authorList>
    </citation>
    <scope>NUCLEOTIDE SEQUENCE [LARGE SCALE GENOMIC DNA]</scope>
    <source>
        <strain evidence="2 3">KCTC 52429</strain>
    </source>
</reference>
<dbReference type="Proteomes" id="UP000622638">
    <property type="component" value="Unassembled WGS sequence"/>
</dbReference>
<name>A0A6I3SXT1_9BURK</name>
<organism evidence="2 3">
    <name type="scientific">Pseudoduganella buxea</name>
    <dbReference type="NCBI Taxonomy" id="1949069"/>
    <lineage>
        <taxon>Bacteria</taxon>
        <taxon>Pseudomonadati</taxon>
        <taxon>Pseudomonadota</taxon>
        <taxon>Betaproteobacteria</taxon>
        <taxon>Burkholderiales</taxon>
        <taxon>Oxalobacteraceae</taxon>
        <taxon>Telluria group</taxon>
        <taxon>Pseudoduganella</taxon>
    </lineage>
</organism>
<dbReference type="PANTHER" id="PTHR39337:SF1">
    <property type="entry name" value="BLR5642 PROTEIN"/>
    <property type="match status" value="1"/>
</dbReference>
<sequence length="186" mass="20352">MQTVYTIGHSTRPIEQFIELLKEQEVKRLLDIRTVPKSRHNPQFGQDALAGALAQAGIEYRYIGALGGLRRARKDSTNDGWRNQSFRGYADHMQQIDFNAAVDDVARMAGTTPCALMCAEAVPWRCHRSLVADALLVRGIRVEHIINPGKTRPHVLTPFAQVAGRSITYPAPAAPAAGTADASLHG</sequence>
<evidence type="ECO:0000313" key="3">
    <source>
        <dbReference type="Proteomes" id="UP000430634"/>
    </source>
</evidence>
<accession>A0A6I3SXT1</accession>
<dbReference type="Proteomes" id="UP000430634">
    <property type="component" value="Unassembled WGS sequence"/>
</dbReference>
<dbReference type="EMBL" id="WNKZ01000043">
    <property type="protein sequence ID" value="MTV54131.1"/>
    <property type="molecule type" value="Genomic_DNA"/>
</dbReference>
<gene>
    <name evidence="1" type="ORF">GCM10011572_39520</name>
    <name evidence="2" type="ORF">GM672_15475</name>
</gene>
<dbReference type="OrthoDB" id="9789109at2"/>
<dbReference type="InterPro" id="IPR014519">
    <property type="entry name" value="UCP024492"/>
</dbReference>
<reference evidence="1" key="4">
    <citation type="submission" date="2024-05" db="EMBL/GenBank/DDBJ databases">
        <authorList>
            <person name="Sun Q."/>
            <person name="Zhou Y."/>
        </authorList>
    </citation>
    <scope>NUCLEOTIDE SEQUENCE</scope>
    <source>
        <strain evidence="1">CGMCC 1.15931</strain>
    </source>
</reference>
<keyword evidence="4" id="KW-1185">Reference proteome</keyword>
<protein>
    <submittedName>
        <fullName evidence="2">DUF488 family protein</fullName>
    </submittedName>
</protein>